<organism evidence="1 2">
    <name type="scientific">Candidatus Sedimenticola endophacoides</name>
    <dbReference type="NCBI Taxonomy" id="2548426"/>
    <lineage>
        <taxon>Bacteria</taxon>
        <taxon>Pseudomonadati</taxon>
        <taxon>Pseudomonadota</taxon>
        <taxon>Gammaproteobacteria</taxon>
        <taxon>Chromatiales</taxon>
        <taxon>Sedimenticolaceae</taxon>
        <taxon>Sedimenticola</taxon>
    </lineage>
</organism>
<dbReference type="EMBL" id="PQCO01000288">
    <property type="protein sequence ID" value="PUD98766.1"/>
    <property type="molecule type" value="Genomic_DNA"/>
</dbReference>
<name>A0A657PYZ9_9GAMM</name>
<comment type="caution">
    <text evidence="1">The sequence shown here is derived from an EMBL/GenBank/DDBJ whole genome shotgun (WGS) entry which is preliminary data.</text>
</comment>
<protein>
    <submittedName>
        <fullName evidence="1">Uncharacterized protein</fullName>
    </submittedName>
</protein>
<gene>
    <name evidence="1" type="ORF">C3L24_12130</name>
</gene>
<proteinExistence type="predicted"/>
<evidence type="ECO:0000313" key="1">
    <source>
        <dbReference type="EMBL" id="PUD98766.1"/>
    </source>
</evidence>
<dbReference type="AlphaFoldDB" id="A0A657PYZ9"/>
<dbReference type="Proteomes" id="UP000250928">
    <property type="component" value="Unassembled WGS sequence"/>
</dbReference>
<accession>A0A657PYZ9</accession>
<evidence type="ECO:0000313" key="2">
    <source>
        <dbReference type="Proteomes" id="UP000250928"/>
    </source>
</evidence>
<reference evidence="1 2" key="1">
    <citation type="submission" date="2018-01" db="EMBL/GenBank/DDBJ databases">
        <title>Novel co-symbiosis in the lucinid bivalve Phacoides pectinatus.</title>
        <authorList>
            <person name="Lim S.J."/>
            <person name="Davis B.G."/>
            <person name="Gill D.E."/>
            <person name="Engel A.S."/>
            <person name="Anderson L.C."/>
            <person name="Campbell B.J."/>
        </authorList>
    </citation>
    <scope>NUCLEOTIDE SEQUENCE [LARGE SCALE GENOMIC DNA]</scope>
    <source>
        <strain evidence="1">N3_P5</strain>
    </source>
</reference>
<sequence length="81" mass="8998">MVFPGRAGGDFPAVPVIGDSTAVALLLESFLSCKRLVWLIWAVMVAPREIRFRVLNSILDLSRLSTRAGSTIFSRPERLPR</sequence>